<comment type="caution">
    <text evidence="2">The sequence shown here is derived from an EMBL/GenBank/DDBJ whole genome shotgun (WGS) entry which is preliminary data.</text>
</comment>
<dbReference type="AlphaFoldDB" id="A0A1F6CWG6"/>
<evidence type="ECO:0000313" key="3">
    <source>
        <dbReference type="Proteomes" id="UP000176863"/>
    </source>
</evidence>
<proteinExistence type="predicted"/>
<name>A0A1F6CWG6_9BACT</name>
<evidence type="ECO:0000256" key="1">
    <source>
        <dbReference type="SAM" id="Phobius"/>
    </source>
</evidence>
<keyword evidence="1" id="KW-0472">Membrane</keyword>
<dbReference type="STRING" id="1798480.A2851_02785"/>
<keyword evidence="1" id="KW-1133">Transmembrane helix</keyword>
<dbReference type="EMBL" id="MFKT01000015">
    <property type="protein sequence ID" value="OGG53212.1"/>
    <property type="molecule type" value="Genomic_DNA"/>
</dbReference>
<protein>
    <submittedName>
        <fullName evidence="2">Uncharacterized protein</fullName>
    </submittedName>
</protein>
<keyword evidence="1" id="KW-0812">Transmembrane</keyword>
<gene>
    <name evidence="2" type="ORF">A2851_02785</name>
</gene>
<feature type="transmembrane region" description="Helical" evidence="1">
    <location>
        <begin position="84"/>
        <end position="101"/>
    </location>
</feature>
<organism evidence="2 3">
    <name type="scientific">Candidatus Kaiserbacteria bacterium RIFCSPHIGHO2_01_FULL_53_29</name>
    <dbReference type="NCBI Taxonomy" id="1798480"/>
    <lineage>
        <taxon>Bacteria</taxon>
        <taxon>Candidatus Kaiseribacteriota</taxon>
    </lineage>
</organism>
<evidence type="ECO:0000313" key="2">
    <source>
        <dbReference type="EMBL" id="OGG53212.1"/>
    </source>
</evidence>
<accession>A0A1F6CWG6</accession>
<feature type="transmembrane region" description="Helical" evidence="1">
    <location>
        <begin position="45"/>
        <end position="64"/>
    </location>
</feature>
<sequence length="476" mass="56234">MAGGFIGEYEQQDIITTADIRGVLKEFFGGDLHHFVDGFIGNYSGISRCLLLSMMFFGLLGVLSRQIPNLPLFAFEWLLGTSPIWIPILMLVTAWKVWVWYSRGMFFFHKVKPILYEVKMPRDIFRSPRAMENALSTWWSDAGETTPLNRVWQGQVRPWHSLEIASFGGEIHFYIWGWRNWKQSIEAAMYAFYPEVELVEVEDYASKFKFDPKVHEIYATDWRLEPRNDAYPFKTYVDFELDKDPKEEYRVDPLAPVLERMSNLEPFEQMWLQIVITMNKDQRRKKGGSWMESEGRYQGMLKETVEEIRKETTAIDPHNGPDKWKTYARVQLFRYNELIKAIDRNMGKHPFSVGVRGTYITNAATFSSARWTGHKWIWRPFGNPQFANQLRPRRWHTPFDYPWQDYKDIRWNLHARRFFDAYKRRSFFYSPWIFPHNMMSSEMVATLWHPPSAAVTAPGLERIAAKKAEPPSNLPK</sequence>
<dbReference type="Proteomes" id="UP000176863">
    <property type="component" value="Unassembled WGS sequence"/>
</dbReference>
<reference evidence="2 3" key="1">
    <citation type="journal article" date="2016" name="Nat. Commun.">
        <title>Thousands of microbial genomes shed light on interconnected biogeochemical processes in an aquifer system.</title>
        <authorList>
            <person name="Anantharaman K."/>
            <person name="Brown C.T."/>
            <person name="Hug L.A."/>
            <person name="Sharon I."/>
            <person name="Castelle C.J."/>
            <person name="Probst A.J."/>
            <person name="Thomas B.C."/>
            <person name="Singh A."/>
            <person name="Wilkins M.J."/>
            <person name="Karaoz U."/>
            <person name="Brodie E.L."/>
            <person name="Williams K.H."/>
            <person name="Hubbard S.S."/>
            <person name="Banfield J.F."/>
        </authorList>
    </citation>
    <scope>NUCLEOTIDE SEQUENCE [LARGE SCALE GENOMIC DNA]</scope>
</reference>